<accession>A0A2N9GAY6</accession>
<feature type="compositionally biased region" description="Pro residues" evidence="1">
    <location>
        <begin position="136"/>
        <end position="151"/>
    </location>
</feature>
<sequence>MKRKTKVKEEEIPGRSFVETKVKNEEIPDRRSVETEVKKKEKIPGRSLVETKVKNEEIPSRRSVETEVKKNEKIPGRRSVETEVKNEEIPSRRAVETKVKNEDFPGRRLVDLVLSWSIKDVLDKLLYKNQVCPPGSSHPPPHRPPIPPYPHASPNGNQGLRTFLVDRTECTMAMSSFSYVNDPSARPEMALLYKVMGLSFCISPTPNPPLNASASTINVFAKSGKDNTGACTMTAFSYWNVAFAFLVNLNLSFFNSLVSVAAMALPEFGGSLDLGLLYMRVEIGSHITSPDPGSKVMRWSCARVGGCDVGVWNISWWNRAKDISKSLSCSGVVVWLGS</sequence>
<proteinExistence type="predicted"/>
<evidence type="ECO:0000313" key="2">
    <source>
        <dbReference type="EMBL" id="SPC99787.1"/>
    </source>
</evidence>
<reference evidence="2" key="1">
    <citation type="submission" date="2018-02" db="EMBL/GenBank/DDBJ databases">
        <authorList>
            <person name="Cohen D.B."/>
            <person name="Kent A.D."/>
        </authorList>
    </citation>
    <scope>NUCLEOTIDE SEQUENCE</scope>
</reference>
<gene>
    <name evidence="2" type="ORF">FSB_LOCUS27669</name>
</gene>
<protein>
    <submittedName>
        <fullName evidence="2">Uncharacterized protein</fullName>
    </submittedName>
</protein>
<name>A0A2N9GAY6_FAGSY</name>
<feature type="region of interest" description="Disordered" evidence="1">
    <location>
        <begin position="132"/>
        <end position="154"/>
    </location>
</feature>
<dbReference type="EMBL" id="OIVN01002008">
    <property type="protein sequence ID" value="SPC99787.1"/>
    <property type="molecule type" value="Genomic_DNA"/>
</dbReference>
<evidence type="ECO:0000256" key="1">
    <source>
        <dbReference type="SAM" id="MobiDB-lite"/>
    </source>
</evidence>
<dbReference type="AlphaFoldDB" id="A0A2N9GAY6"/>
<feature type="region of interest" description="Disordered" evidence="1">
    <location>
        <begin position="60"/>
        <end position="85"/>
    </location>
</feature>
<organism evidence="2">
    <name type="scientific">Fagus sylvatica</name>
    <name type="common">Beechnut</name>
    <dbReference type="NCBI Taxonomy" id="28930"/>
    <lineage>
        <taxon>Eukaryota</taxon>
        <taxon>Viridiplantae</taxon>
        <taxon>Streptophyta</taxon>
        <taxon>Embryophyta</taxon>
        <taxon>Tracheophyta</taxon>
        <taxon>Spermatophyta</taxon>
        <taxon>Magnoliopsida</taxon>
        <taxon>eudicotyledons</taxon>
        <taxon>Gunneridae</taxon>
        <taxon>Pentapetalae</taxon>
        <taxon>rosids</taxon>
        <taxon>fabids</taxon>
        <taxon>Fagales</taxon>
        <taxon>Fagaceae</taxon>
        <taxon>Fagus</taxon>
    </lineage>
</organism>